<gene>
    <name evidence="1" type="ORF">HCN50_16300</name>
</gene>
<dbReference type="GO" id="GO:0032259">
    <property type="term" value="P:methylation"/>
    <property type="evidence" value="ECO:0007669"/>
    <property type="project" value="UniProtKB-KW"/>
</dbReference>
<dbReference type="Pfam" id="PF13489">
    <property type="entry name" value="Methyltransf_23"/>
    <property type="match status" value="1"/>
</dbReference>
<dbReference type="CDD" id="cd02440">
    <property type="entry name" value="AdoMet_MTases"/>
    <property type="match status" value="1"/>
</dbReference>
<evidence type="ECO:0000313" key="1">
    <source>
        <dbReference type="EMBL" id="NOJ47790.1"/>
    </source>
</evidence>
<dbReference type="GO" id="GO:0008168">
    <property type="term" value="F:methyltransferase activity"/>
    <property type="evidence" value="ECO:0007669"/>
    <property type="project" value="UniProtKB-KW"/>
</dbReference>
<keyword evidence="1" id="KW-0489">Methyltransferase</keyword>
<proteinExistence type="predicted"/>
<name>A0A7Y4M392_9BRAD</name>
<accession>A0A7Y4M392</accession>
<comment type="caution">
    <text evidence="1">The sequence shown here is derived from an EMBL/GenBank/DDBJ whole genome shotgun (WGS) entry which is preliminary data.</text>
</comment>
<dbReference type="Proteomes" id="UP000528734">
    <property type="component" value="Unassembled WGS sequence"/>
</dbReference>
<keyword evidence="1" id="KW-0808">Transferase</keyword>
<dbReference type="PANTHER" id="PTHR43861:SF1">
    <property type="entry name" value="TRANS-ACONITATE 2-METHYLTRANSFERASE"/>
    <property type="match status" value="1"/>
</dbReference>
<dbReference type="Gene3D" id="3.40.50.150">
    <property type="entry name" value="Vaccinia Virus protein VP39"/>
    <property type="match status" value="1"/>
</dbReference>
<dbReference type="PANTHER" id="PTHR43861">
    <property type="entry name" value="TRANS-ACONITATE 2-METHYLTRANSFERASE-RELATED"/>
    <property type="match status" value="1"/>
</dbReference>
<protein>
    <submittedName>
        <fullName evidence="1">Class I SAM-dependent methyltransferase</fullName>
    </submittedName>
</protein>
<dbReference type="EMBL" id="JAAVLW010000004">
    <property type="protein sequence ID" value="NOJ47790.1"/>
    <property type="molecule type" value="Genomic_DNA"/>
</dbReference>
<keyword evidence="2" id="KW-1185">Reference proteome</keyword>
<dbReference type="SUPFAM" id="SSF53335">
    <property type="entry name" value="S-adenosyl-L-methionine-dependent methyltransferases"/>
    <property type="match status" value="1"/>
</dbReference>
<dbReference type="InterPro" id="IPR029063">
    <property type="entry name" value="SAM-dependent_MTases_sf"/>
</dbReference>
<evidence type="ECO:0000313" key="2">
    <source>
        <dbReference type="Proteomes" id="UP000528734"/>
    </source>
</evidence>
<sequence length="395" mass="41689">MVLAPTGSVQADELTKAAEICPSCGCDEGVSLPIPAAGRSMLSDGRIIARAIDKIWCPVCGLVRHRYPPAAAEISAIYSGAYGLPALTGAGEQARGRAYAAAIVDAIGARQTGLRMIDVGCGSGAMLHALSECEGGASFQLIGIDPALPRALTQAGERVTLMRGFPDRELAGHRPFDVVVSINTIEHTPDPAQFLATLETLMAPDGQVVVICPTTEFANDELLFFDHFWSISPAAMISFAARSGLQLISHKGLAAPLAGFQLFRFARSAFAGSEVAVIDVSPDAIAYLNAWKELDASLEQQLVAANMPVQAFGAGQMAALLRAYAPRTFAMFERFLLDHPEEAWPLGPAVRYDGFDTLVGWATVVAVHPSSQLAVAARIRSDGGFAVTLPAAIKN</sequence>
<dbReference type="AlphaFoldDB" id="A0A7Y4M392"/>
<reference evidence="1 2" key="1">
    <citation type="submission" date="2020-03" db="EMBL/GenBank/DDBJ databases">
        <title>Bradyrhizobium diversity isolated from nodules of Muelleranthus trifoliolatus.</title>
        <authorList>
            <person name="Klepa M."/>
            <person name="Helene L."/>
            <person name="Hungria M."/>
        </authorList>
    </citation>
    <scope>NUCLEOTIDE SEQUENCE [LARGE SCALE GENOMIC DNA]</scope>
    <source>
        <strain evidence="1 2">WSM 1744</strain>
    </source>
</reference>
<organism evidence="1 2">
    <name type="scientific">Bradyrhizobium archetypum</name>
    <dbReference type="NCBI Taxonomy" id="2721160"/>
    <lineage>
        <taxon>Bacteria</taxon>
        <taxon>Pseudomonadati</taxon>
        <taxon>Pseudomonadota</taxon>
        <taxon>Alphaproteobacteria</taxon>
        <taxon>Hyphomicrobiales</taxon>
        <taxon>Nitrobacteraceae</taxon>
        <taxon>Bradyrhizobium</taxon>
    </lineage>
</organism>